<reference evidence="1" key="1">
    <citation type="submission" date="2018-02" db="EMBL/GenBank/DDBJ databases">
        <title>Rhizophora mucronata_Transcriptome.</title>
        <authorList>
            <person name="Meera S.P."/>
            <person name="Sreeshan A."/>
            <person name="Augustine A."/>
        </authorList>
    </citation>
    <scope>NUCLEOTIDE SEQUENCE</scope>
    <source>
        <tissue evidence="1">Leaf</tissue>
    </source>
</reference>
<name>A0A2P2NHF8_RHIMU</name>
<dbReference type="EMBL" id="GGEC01061423">
    <property type="protein sequence ID" value="MBX41907.1"/>
    <property type="molecule type" value="Transcribed_RNA"/>
</dbReference>
<sequence length="47" mass="5387">MVCCSLALRKVHSQCTGTLSVTSVSCSYLQSCTTDRNEHFFYRMWCC</sequence>
<dbReference type="AlphaFoldDB" id="A0A2P2NHF8"/>
<accession>A0A2P2NHF8</accession>
<proteinExistence type="predicted"/>
<evidence type="ECO:0000313" key="1">
    <source>
        <dbReference type="EMBL" id="MBX41907.1"/>
    </source>
</evidence>
<protein>
    <submittedName>
        <fullName evidence="1">Uncharacterized protein</fullName>
    </submittedName>
</protein>
<organism evidence="1">
    <name type="scientific">Rhizophora mucronata</name>
    <name type="common">Asiatic mangrove</name>
    <dbReference type="NCBI Taxonomy" id="61149"/>
    <lineage>
        <taxon>Eukaryota</taxon>
        <taxon>Viridiplantae</taxon>
        <taxon>Streptophyta</taxon>
        <taxon>Embryophyta</taxon>
        <taxon>Tracheophyta</taxon>
        <taxon>Spermatophyta</taxon>
        <taxon>Magnoliopsida</taxon>
        <taxon>eudicotyledons</taxon>
        <taxon>Gunneridae</taxon>
        <taxon>Pentapetalae</taxon>
        <taxon>rosids</taxon>
        <taxon>fabids</taxon>
        <taxon>Malpighiales</taxon>
        <taxon>Rhizophoraceae</taxon>
        <taxon>Rhizophora</taxon>
    </lineage>
</organism>